<reference evidence="2" key="1">
    <citation type="journal article" date="2015" name="Genome Announc.">
        <title>Draft Genome Sequence of Tolypothrix boutellei Strain VB521301.</title>
        <authorList>
            <person name="Chandrababunaidu M.M."/>
            <person name="Singh D."/>
            <person name="Sen D."/>
            <person name="Bhan S."/>
            <person name="Das S."/>
            <person name="Gupta A."/>
            <person name="Adhikary S.P."/>
            <person name="Tripathy S."/>
        </authorList>
    </citation>
    <scope>NUCLEOTIDE SEQUENCE</scope>
    <source>
        <strain evidence="2">VB521301</strain>
    </source>
</reference>
<comment type="caution">
    <text evidence="2">The sequence shown here is derived from an EMBL/GenBank/DDBJ whole genome shotgun (WGS) entry which is preliminary data.</text>
</comment>
<evidence type="ECO:0000313" key="2">
    <source>
        <dbReference type="EMBL" id="KIE08674.1"/>
    </source>
</evidence>
<dbReference type="OrthoDB" id="4770574at2"/>
<name>A0A0C1QTD8_9CYAN</name>
<feature type="domain" description="DUF4132" evidence="1">
    <location>
        <begin position="684"/>
        <end position="869"/>
    </location>
</feature>
<gene>
    <name evidence="2" type="ORF">DA73_0229555</name>
</gene>
<accession>A0A0C1QTD8</accession>
<organism evidence="2">
    <name type="scientific">Tolypothrix bouteillei VB521301</name>
    <dbReference type="NCBI Taxonomy" id="1479485"/>
    <lineage>
        <taxon>Bacteria</taxon>
        <taxon>Bacillati</taxon>
        <taxon>Cyanobacteriota</taxon>
        <taxon>Cyanophyceae</taxon>
        <taxon>Nostocales</taxon>
        <taxon>Tolypothrichaceae</taxon>
        <taxon>Tolypothrix</taxon>
    </lineage>
</organism>
<proteinExistence type="predicted"/>
<protein>
    <recommendedName>
        <fullName evidence="1">DUF4132 domain-containing protein</fullName>
    </recommendedName>
</protein>
<dbReference type="STRING" id="1479485.DA73_0229555"/>
<dbReference type="Pfam" id="PF13569">
    <property type="entry name" value="DUF4132"/>
    <property type="match status" value="1"/>
</dbReference>
<dbReference type="AlphaFoldDB" id="A0A0C1QTD8"/>
<sequence length="971" mass="112118">MERKTLQKLEITRSLNLNLNVEDWQWVNSQSRNPLTRPQVKPFDRQDALERLSKVSGELEWNRAQISISLSREESVFWFKAMSLGNSSVVINKQNFQKLVTQMSLESVTEELTIESLFPILLDFRWYRLSQFFFLPLSNLFPLRDLMLAAEKIYFLETYSAIEYINSAASQECVNWYFKSFDSNQLKEKATNIIYHKESQTSQILDLLLQGFKKFVYPYLTDTEILILRQDLSPVLNPSSPCWKHFYSLATYLGMRDEIKVLIESWPEKSNSKYLQLEIHDYRLRTIDIIFGLGNAQLVEQHIRRQNIGLARASDIRIWLAYTEYSALDWVCRSIIQSPDLLESFTEAIKAPEAAPYMLELWLSLKTPQLARQWLEDNPVEAIVGLIPVAAGNVHPPINVKPSEMSRGALDFLKSMKRKGFDSIIQAALERESPEIAERIRVKIFNSEDLSYIPFDSHNTPKWLTLQVNEFRKFNSTKVCTWVAPADLPLLIVEENSLNTEQVAMCLFALKQSTLDSPHPLIPNLKKHCNQHSLDAFAWSLFQRWLTEGAPSKEKWAMAALGLLGSDSIALKLTPLIRQYPAENQHLRAVFGLECLRAIGSDTALMQIHGIAQKVKYQGLKKRANECLQAIARERKLTKEQLEDRIIPDLGLDARGQRVFDFGARQFQFILGDDLKPRVRDEKGKLSTNLPKPGAKDNPELAHQAIADWKLLKKQIEQVVKIQSLRLEKAMIVERHWQWLEFESLLVRHPLMTNLVQRLVWGGYNSSGEMLGTFRVAEDQTYANESDEEFIPEGMMTVVVVHPLKLTDSERAAWTQAFSDYEIIPPFPQINREIYTLQPQESQEKEITRFKDILIPGLTLARKMEHLGWVRGRLHDHGDYRVHYKYFAKANVTAIIGDYENQHVEQSSIWGDDAIDGCCFFTGDFSPYEYPEPGSWYHRQTQKEHLLLGEIDPLVMSEVLRDLYTVTAKAK</sequence>
<dbReference type="InterPro" id="IPR025406">
    <property type="entry name" value="DUF4132"/>
</dbReference>
<dbReference type="EMBL" id="JHEG02000058">
    <property type="protein sequence ID" value="KIE08674.1"/>
    <property type="molecule type" value="Genomic_DNA"/>
</dbReference>
<evidence type="ECO:0000259" key="1">
    <source>
        <dbReference type="Pfam" id="PF13569"/>
    </source>
</evidence>